<dbReference type="EMBL" id="WKJL01000004">
    <property type="protein sequence ID" value="MRW84254.1"/>
    <property type="molecule type" value="Genomic_DNA"/>
</dbReference>
<protein>
    <submittedName>
        <fullName evidence="2">Uncharacterized protein</fullName>
    </submittedName>
</protein>
<comment type="caution">
    <text evidence="2">The sequence shown here is derived from an EMBL/GenBank/DDBJ whole genome shotgun (WGS) entry which is preliminary data.</text>
</comment>
<accession>A0A844DAR3</accession>
<gene>
    <name evidence="2" type="ORF">GJ698_09130</name>
</gene>
<reference evidence="2 3" key="1">
    <citation type="submission" date="2019-11" db="EMBL/GenBank/DDBJ databases">
        <title>Novel species isolated from a subtropical stream in China.</title>
        <authorList>
            <person name="Lu H."/>
        </authorList>
    </citation>
    <scope>NUCLEOTIDE SEQUENCE [LARGE SCALE GENOMIC DNA]</scope>
    <source>
        <strain evidence="2 3">FT26W</strain>
    </source>
</reference>
<dbReference type="Proteomes" id="UP000439986">
    <property type="component" value="Unassembled WGS sequence"/>
</dbReference>
<keyword evidence="1" id="KW-1133">Transmembrane helix</keyword>
<keyword evidence="1" id="KW-0812">Transmembrane</keyword>
<dbReference type="RefSeq" id="WP_154357297.1">
    <property type="nucleotide sequence ID" value="NZ_WKJL01000004.1"/>
</dbReference>
<dbReference type="AlphaFoldDB" id="A0A844DAR3"/>
<evidence type="ECO:0000313" key="3">
    <source>
        <dbReference type="Proteomes" id="UP000439986"/>
    </source>
</evidence>
<keyword evidence="3" id="KW-1185">Reference proteome</keyword>
<sequence length="156" mass="17261">MLWFILFFAVFGAWLAYEIRALGRMGTQKSEEAAKYAMPWRAISYAPLANIPVTSFLGYDVYEKTLTGVGKGLFVAVVFFTPMFYVGFVIFGLPIYFLLLRLNLLNVWTLCLPVALISFALLTGEVPGLVICILVASAVVVSAAAYFLRPRMTGLP</sequence>
<organism evidence="2 3">
    <name type="scientific">Duganella aquatilis</name>
    <dbReference type="NCBI Taxonomy" id="2666082"/>
    <lineage>
        <taxon>Bacteria</taxon>
        <taxon>Pseudomonadati</taxon>
        <taxon>Pseudomonadota</taxon>
        <taxon>Betaproteobacteria</taxon>
        <taxon>Burkholderiales</taxon>
        <taxon>Oxalobacteraceae</taxon>
        <taxon>Telluria group</taxon>
        <taxon>Duganella</taxon>
    </lineage>
</organism>
<keyword evidence="1" id="KW-0472">Membrane</keyword>
<feature type="transmembrane region" description="Helical" evidence="1">
    <location>
        <begin position="129"/>
        <end position="148"/>
    </location>
</feature>
<name>A0A844DAR3_9BURK</name>
<proteinExistence type="predicted"/>
<evidence type="ECO:0000256" key="1">
    <source>
        <dbReference type="SAM" id="Phobius"/>
    </source>
</evidence>
<feature type="transmembrane region" description="Helical" evidence="1">
    <location>
        <begin position="105"/>
        <end position="122"/>
    </location>
</feature>
<feature type="transmembrane region" description="Helical" evidence="1">
    <location>
        <begin position="42"/>
        <end position="62"/>
    </location>
</feature>
<evidence type="ECO:0000313" key="2">
    <source>
        <dbReference type="EMBL" id="MRW84254.1"/>
    </source>
</evidence>
<feature type="transmembrane region" description="Helical" evidence="1">
    <location>
        <begin position="74"/>
        <end position="99"/>
    </location>
</feature>